<name>A0A3P1C421_9BACT</name>
<dbReference type="EMBL" id="RQJO01000007">
    <property type="protein sequence ID" value="RRB07883.1"/>
    <property type="molecule type" value="Genomic_DNA"/>
</dbReference>
<dbReference type="PROSITE" id="PS50198">
    <property type="entry name" value="PPIC_PPIASE_2"/>
    <property type="match status" value="2"/>
</dbReference>
<feature type="domain" description="PpiC" evidence="2">
    <location>
        <begin position="151"/>
        <end position="253"/>
    </location>
</feature>
<keyword evidence="4" id="KW-1185">Reference proteome</keyword>
<dbReference type="SUPFAM" id="SSF54534">
    <property type="entry name" value="FKBP-like"/>
    <property type="match status" value="2"/>
</dbReference>
<keyword evidence="1" id="KW-0697">Rotamase</keyword>
<gene>
    <name evidence="3" type="ORF">EHT25_01325</name>
</gene>
<evidence type="ECO:0000259" key="2">
    <source>
        <dbReference type="PROSITE" id="PS50198"/>
    </source>
</evidence>
<keyword evidence="1 3" id="KW-0413">Isomerase</keyword>
<dbReference type="Pfam" id="PF13616">
    <property type="entry name" value="Rotamase_3"/>
    <property type="match status" value="1"/>
</dbReference>
<evidence type="ECO:0000256" key="1">
    <source>
        <dbReference type="PROSITE-ProRule" id="PRU00278"/>
    </source>
</evidence>
<dbReference type="PANTHER" id="PTHR47245">
    <property type="entry name" value="PEPTIDYLPROLYL ISOMERASE"/>
    <property type="match status" value="1"/>
</dbReference>
<dbReference type="PROSITE" id="PS01096">
    <property type="entry name" value="PPIC_PPIASE_1"/>
    <property type="match status" value="1"/>
</dbReference>
<sequence length="796" mass="89456">MILKVSCLTILQTLQLIPVLTSTNRLKKTSGFLLFCGVLAGCKSSTPVVTKAPEPVILKLGNKSFTTDEFFQSFTKNQINGDSSRRTGLREYIDLYTNLKLKVMAAEQEGRDTTEGFREEIATYRKQLAQSYLNDKETIEHLTAEAYERLKEEVNVSHILFSVAEDAAPADTLKAYQAALDVRKQILNGTDFSTAARQFSKDPTAATNGGNLGYLTAFQVVYPIETAAYTTPVGGISTPVRSRSGYHLVKVLDKRPSRGKVQVAHILVRISPSAAASGGGNEGQKAAKARIDEAYNRLEKGEPFDMLVKEFSDDRESRNTGGVLPVFGVGQMVQPFEEAAYSLSQPGTFSKPFQSNYGWHIVRLIERQPLESFESMAATLRQKVVTDTRAEIVRQAMVRRLRKNYTVTESPDVLAKTLTMADSSLLTGKWKLPAKLDASIEKKPIVLINQQPYTANDFLATVVRRQQPRRDPTSSATVQMERLFRRFVDDKIIEQEETGLEKKYPEFRSLMNDIRDGVLLSQVMEMNVWEKSLTDSLGQRAYYEAHKEKYRYDQRAAASILVVPNDEILKQASEMLAKSPYQLRRSVEELSYATNQSALTPKQRETLFDLIVLLVKNSDYLVEVSGSADGTERDTISASRIRNVVSLLTANRIPIVRIMEKDHGKFRPGLTGTGRNDKARRVTFQLYSTSKKDVEKILNSKEPGAVKLTEGLFAKGINPYLDAVDWQPGTTTIRRDGKVALVKIDQIDPPRLKTFEEARGAVINDYQAVLEKQWLDRLKQQYPVQMNEEEVRKLAK</sequence>
<dbReference type="Gene3D" id="3.10.50.40">
    <property type="match status" value="2"/>
</dbReference>
<feature type="domain" description="PpiC" evidence="2">
    <location>
        <begin position="258"/>
        <end position="366"/>
    </location>
</feature>
<dbReference type="InterPro" id="IPR036737">
    <property type="entry name" value="OmpA-like_sf"/>
</dbReference>
<evidence type="ECO:0000313" key="4">
    <source>
        <dbReference type="Proteomes" id="UP000271925"/>
    </source>
</evidence>
<dbReference type="PANTHER" id="PTHR47245:SF2">
    <property type="entry name" value="PEPTIDYL-PROLYL CIS-TRANS ISOMERASE HP_0175-RELATED"/>
    <property type="match status" value="1"/>
</dbReference>
<dbReference type="Pfam" id="PF00639">
    <property type="entry name" value="Rotamase"/>
    <property type="match status" value="1"/>
</dbReference>
<accession>A0A3P1C421</accession>
<dbReference type="InterPro" id="IPR023058">
    <property type="entry name" value="PPIase_PpiC_CS"/>
</dbReference>
<dbReference type="InterPro" id="IPR000297">
    <property type="entry name" value="PPIase_PpiC"/>
</dbReference>
<dbReference type="AlphaFoldDB" id="A0A3P1C421"/>
<dbReference type="Gene3D" id="3.30.1330.60">
    <property type="entry name" value="OmpA-like domain"/>
    <property type="match status" value="1"/>
</dbReference>
<dbReference type="Proteomes" id="UP000271925">
    <property type="component" value="Unassembled WGS sequence"/>
</dbReference>
<dbReference type="InterPro" id="IPR046357">
    <property type="entry name" value="PPIase_dom_sf"/>
</dbReference>
<proteinExistence type="predicted"/>
<reference evidence="3 4" key="1">
    <citation type="submission" date="2018-11" db="EMBL/GenBank/DDBJ databases">
        <authorList>
            <person name="Zhou Z."/>
            <person name="Wang G."/>
        </authorList>
    </citation>
    <scope>NUCLEOTIDE SEQUENCE [LARGE SCALE GENOMIC DNA]</scope>
    <source>
        <strain evidence="3 4">KCTC52004</strain>
    </source>
</reference>
<dbReference type="SUPFAM" id="SSF103088">
    <property type="entry name" value="OmpA-like"/>
    <property type="match status" value="1"/>
</dbReference>
<evidence type="ECO:0000313" key="3">
    <source>
        <dbReference type="EMBL" id="RRB07883.1"/>
    </source>
</evidence>
<dbReference type="GO" id="GO:0003755">
    <property type="term" value="F:peptidyl-prolyl cis-trans isomerase activity"/>
    <property type="evidence" value="ECO:0007669"/>
    <property type="project" value="UniProtKB-KW"/>
</dbReference>
<organism evidence="3 4">
    <name type="scientific">Larkinella rosea</name>
    <dbReference type="NCBI Taxonomy" id="2025312"/>
    <lineage>
        <taxon>Bacteria</taxon>
        <taxon>Pseudomonadati</taxon>
        <taxon>Bacteroidota</taxon>
        <taxon>Cytophagia</taxon>
        <taxon>Cytophagales</taxon>
        <taxon>Spirosomataceae</taxon>
        <taxon>Larkinella</taxon>
    </lineage>
</organism>
<dbReference type="OrthoDB" id="14196at2"/>
<protein>
    <submittedName>
        <fullName evidence="3">Peptidylprolyl isomerase</fullName>
    </submittedName>
</protein>
<dbReference type="InterPro" id="IPR050245">
    <property type="entry name" value="PrsA_foldase"/>
</dbReference>
<comment type="caution">
    <text evidence="3">The sequence shown here is derived from an EMBL/GenBank/DDBJ whole genome shotgun (WGS) entry which is preliminary data.</text>
</comment>